<organism evidence="8 9">
    <name type="scientific">Phycomyces blakesleeanus (strain ATCC 8743b / DSM 1359 / FGSC 10004 / NBRC 33097 / NRRL 1555)</name>
    <dbReference type="NCBI Taxonomy" id="763407"/>
    <lineage>
        <taxon>Eukaryota</taxon>
        <taxon>Fungi</taxon>
        <taxon>Fungi incertae sedis</taxon>
        <taxon>Mucoromycota</taxon>
        <taxon>Mucoromycotina</taxon>
        <taxon>Mucoromycetes</taxon>
        <taxon>Mucorales</taxon>
        <taxon>Phycomycetaceae</taxon>
        <taxon>Phycomyces</taxon>
    </lineage>
</organism>
<dbReference type="GO" id="GO:0043565">
    <property type="term" value="F:sequence-specific DNA binding"/>
    <property type="evidence" value="ECO:0007669"/>
    <property type="project" value="InterPro"/>
</dbReference>
<dbReference type="GO" id="GO:0003700">
    <property type="term" value="F:DNA-binding transcription factor activity"/>
    <property type="evidence" value="ECO:0007669"/>
    <property type="project" value="InterPro"/>
</dbReference>
<protein>
    <submittedName>
        <fullName evidence="8">DNA-binding WRKY transcription factor</fullName>
    </submittedName>
</protein>
<comment type="subcellular location">
    <subcellularLocation>
        <location evidence="1">Nucleus</location>
    </subcellularLocation>
</comment>
<name>A0A167PTQ7_PHYB8</name>
<feature type="region of interest" description="Disordered" evidence="6">
    <location>
        <begin position="245"/>
        <end position="292"/>
    </location>
</feature>
<keyword evidence="4" id="KW-0804">Transcription</keyword>
<reference evidence="9" key="1">
    <citation type="submission" date="2015-06" db="EMBL/GenBank/DDBJ databases">
        <title>Expansion of signal transduction pathways in fungi by whole-genome duplication.</title>
        <authorList>
            <consortium name="DOE Joint Genome Institute"/>
            <person name="Corrochano L.M."/>
            <person name="Kuo A."/>
            <person name="Marcet-Houben M."/>
            <person name="Polaino S."/>
            <person name="Salamov A."/>
            <person name="Villalobos J.M."/>
            <person name="Alvarez M.I."/>
            <person name="Avalos J."/>
            <person name="Benito E.P."/>
            <person name="Benoit I."/>
            <person name="Burger G."/>
            <person name="Camino L.P."/>
            <person name="Canovas D."/>
            <person name="Cerda-Olmedo E."/>
            <person name="Cheng J.-F."/>
            <person name="Dominguez A."/>
            <person name="Elias M."/>
            <person name="Eslava A.P."/>
            <person name="Glaser F."/>
            <person name="Grimwood J."/>
            <person name="Gutierrez G."/>
            <person name="Heitman J."/>
            <person name="Henrissat B."/>
            <person name="Iturriaga E.A."/>
            <person name="Lang B.F."/>
            <person name="Lavin J.L."/>
            <person name="Lee S."/>
            <person name="Li W."/>
            <person name="Lindquist E."/>
            <person name="Lopez-Garcia S."/>
            <person name="Luque E.M."/>
            <person name="Marcos A.T."/>
            <person name="Martin J."/>
            <person name="McCluskey K."/>
            <person name="Medina H.R."/>
            <person name="Miralles-Duran A."/>
            <person name="Miyazaki A."/>
            <person name="Munoz-Torres E."/>
            <person name="Oguiza J.A."/>
            <person name="Ohm R."/>
            <person name="Olmedo M."/>
            <person name="Orejas M."/>
            <person name="Ortiz-Castellanos L."/>
            <person name="Pisabarro A.G."/>
            <person name="Rodriguez-Romero J."/>
            <person name="Ruiz-Herrera J."/>
            <person name="Ruiz-Vazquez R."/>
            <person name="Sanz C."/>
            <person name="Schackwitz W."/>
            <person name="Schmutz J."/>
            <person name="Shahriari M."/>
            <person name="Shelest E."/>
            <person name="Silva-Franco F."/>
            <person name="Soanes D."/>
            <person name="Syed K."/>
            <person name="Tagua V.G."/>
            <person name="Talbot N.J."/>
            <person name="Thon M."/>
            <person name="De vries R.P."/>
            <person name="Wiebenga A."/>
            <person name="Yadav J.S."/>
            <person name="Braun E.L."/>
            <person name="Baker S."/>
            <person name="Garre V."/>
            <person name="Horwitz B."/>
            <person name="Torres-Martinez S."/>
            <person name="Idnurm A."/>
            <person name="Herrera-Estrella A."/>
            <person name="Gabaldon T."/>
            <person name="Grigoriev I.V."/>
        </authorList>
    </citation>
    <scope>NUCLEOTIDE SEQUENCE [LARGE SCALE GENOMIC DNA]</scope>
    <source>
        <strain evidence="9">NRRL 1555(-)</strain>
    </source>
</reference>
<dbReference type="InParanoid" id="A0A167PTQ7"/>
<evidence type="ECO:0000256" key="5">
    <source>
        <dbReference type="ARBA" id="ARBA00023242"/>
    </source>
</evidence>
<feature type="compositionally biased region" description="Polar residues" evidence="6">
    <location>
        <begin position="385"/>
        <end position="395"/>
    </location>
</feature>
<feature type="region of interest" description="Disordered" evidence="6">
    <location>
        <begin position="357"/>
        <end position="395"/>
    </location>
</feature>
<gene>
    <name evidence="8" type="ORF">PHYBLDRAFT_140593</name>
</gene>
<dbReference type="SMART" id="SM00774">
    <property type="entry name" value="WRKY"/>
    <property type="match status" value="1"/>
</dbReference>
<proteinExistence type="predicted"/>
<dbReference type="Pfam" id="PF03106">
    <property type="entry name" value="WRKY"/>
    <property type="match status" value="1"/>
</dbReference>
<feature type="region of interest" description="Disordered" evidence="6">
    <location>
        <begin position="1"/>
        <end position="34"/>
    </location>
</feature>
<evidence type="ECO:0000313" key="9">
    <source>
        <dbReference type="Proteomes" id="UP000077315"/>
    </source>
</evidence>
<dbReference type="InterPro" id="IPR036576">
    <property type="entry name" value="WRKY_dom_sf"/>
</dbReference>
<dbReference type="InterPro" id="IPR003657">
    <property type="entry name" value="WRKY_dom"/>
</dbReference>
<dbReference type="GeneID" id="28991337"/>
<keyword evidence="5" id="KW-0539">Nucleus</keyword>
<evidence type="ECO:0000256" key="4">
    <source>
        <dbReference type="ARBA" id="ARBA00023163"/>
    </source>
</evidence>
<dbReference type="Gene3D" id="2.20.25.80">
    <property type="entry name" value="WRKY domain"/>
    <property type="match status" value="1"/>
</dbReference>
<evidence type="ECO:0000256" key="1">
    <source>
        <dbReference type="ARBA" id="ARBA00004123"/>
    </source>
</evidence>
<accession>A0A167PTQ7</accession>
<dbReference type="EMBL" id="KV440973">
    <property type="protein sequence ID" value="OAD78519.1"/>
    <property type="molecule type" value="Genomic_DNA"/>
</dbReference>
<dbReference type="OrthoDB" id="2272836at2759"/>
<keyword evidence="9" id="KW-1185">Reference proteome</keyword>
<evidence type="ECO:0000259" key="7">
    <source>
        <dbReference type="PROSITE" id="PS50811"/>
    </source>
</evidence>
<keyword evidence="2" id="KW-0805">Transcription regulation</keyword>
<dbReference type="GO" id="GO:0005634">
    <property type="term" value="C:nucleus"/>
    <property type="evidence" value="ECO:0007669"/>
    <property type="project" value="UniProtKB-SubCell"/>
</dbReference>
<evidence type="ECO:0000256" key="6">
    <source>
        <dbReference type="SAM" id="MobiDB-lite"/>
    </source>
</evidence>
<dbReference type="VEuPathDB" id="FungiDB:PHYBLDRAFT_140593"/>
<feature type="compositionally biased region" description="Basic and acidic residues" evidence="6">
    <location>
        <begin position="375"/>
        <end position="384"/>
    </location>
</feature>
<feature type="domain" description="WRKY" evidence="7">
    <location>
        <begin position="476"/>
        <end position="514"/>
    </location>
</feature>
<dbReference type="RefSeq" id="XP_018296559.1">
    <property type="nucleotide sequence ID" value="XM_018430431.1"/>
</dbReference>
<evidence type="ECO:0000256" key="3">
    <source>
        <dbReference type="ARBA" id="ARBA00023125"/>
    </source>
</evidence>
<feature type="compositionally biased region" description="Polar residues" evidence="6">
    <location>
        <begin position="201"/>
        <end position="212"/>
    </location>
</feature>
<dbReference type="Proteomes" id="UP000077315">
    <property type="component" value="Unassembled WGS sequence"/>
</dbReference>
<sequence>METNTRSIFQSNNSHRHQPPSPISPGQRANDTYFNQTPEKAFSPQAYSFSLANSTNSPNYSSFTSKHSNASQITETRMLKQTEEPVEFFNFEKVVQEYGERPELLELILSSKVEEDRRRAEEAKLRQKEIDYILTRNKTEIDVNQTSAPVRSWRASTGQTTTSVDQNNETDFNLLEARTNTPPSIEILGTSAPARIPSEKGSANEQPSNGVNIPSAHLRVSSYQPYSVYNNSADSHLTESNIIRKRNSFNHPTPYPLHGGRAADPPTRESWPLSRIQPRGPDSNTSPARRDSTRSINNLLSTFSISSSIMLPPISATSHQRISQIVFDPTQQERQNNYNLTTGPVLTPYHASLAISDQDKVSSSSSSSKNNLDSRCTDIEERNSTENIDSNEKTNNYECLDFGNGDYFSRLDSETQSGNIVLPKKSIEITTPAKIPIPPTPYQINMDLVNSARPKRRRREMQNISMIIETREFPYNDEYLWKNNGNTVHRKSGHKSIYYKCSNSSKGCSVNKTVTFKEDGEYLIKYRGQHLVEYSSKNYNKIRVSDGQCSALTSQDISRIG</sequence>
<keyword evidence="3 8" id="KW-0238">DNA-binding</keyword>
<dbReference type="PROSITE" id="PS50811">
    <property type="entry name" value="WRKY"/>
    <property type="match status" value="1"/>
</dbReference>
<feature type="compositionally biased region" description="Polar residues" evidence="6">
    <location>
        <begin position="1"/>
        <end position="13"/>
    </location>
</feature>
<evidence type="ECO:0000256" key="2">
    <source>
        <dbReference type="ARBA" id="ARBA00023015"/>
    </source>
</evidence>
<evidence type="ECO:0000313" key="8">
    <source>
        <dbReference type="EMBL" id="OAD78519.1"/>
    </source>
</evidence>
<dbReference type="AlphaFoldDB" id="A0A167PTQ7"/>
<feature type="region of interest" description="Disordered" evidence="6">
    <location>
        <begin position="194"/>
        <end position="214"/>
    </location>
</feature>
<dbReference type="SUPFAM" id="SSF118290">
    <property type="entry name" value="WRKY DNA-binding domain"/>
    <property type="match status" value="1"/>
</dbReference>